<dbReference type="InParanoid" id="G3H8Q5"/>
<protein>
    <submittedName>
        <fullName evidence="1">Uncharacterized protein</fullName>
    </submittedName>
</protein>
<name>G3H8Q5_CRIGR</name>
<evidence type="ECO:0000313" key="2">
    <source>
        <dbReference type="Proteomes" id="UP000001075"/>
    </source>
</evidence>
<dbReference type="AlphaFoldDB" id="G3H8Q5"/>
<organism evidence="1 2">
    <name type="scientific">Cricetulus griseus</name>
    <name type="common">Chinese hamster</name>
    <name type="synonym">Cricetulus barabensis griseus</name>
    <dbReference type="NCBI Taxonomy" id="10029"/>
    <lineage>
        <taxon>Eukaryota</taxon>
        <taxon>Metazoa</taxon>
        <taxon>Chordata</taxon>
        <taxon>Craniata</taxon>
        <taxon>Vertebrata</taxon>
        <taxon>Euteleostomi</taxon>
        <taxon>Mammalia</taxon>
        <taxon>Eutheria</taxon>
        <taxon>Euarchontoglires</taxon>
        <taxon>Glires</taxon>
        <taxon>Rodentia</taxon>
        <taxon>Myomorpha</taxon>
        <taxon>Muroidea</taxon>
        <taxon>Cricetidae</taxon>
        <taxon>Cricetinae</taxon>
        <taxon>Cricetulus</taxon>
    </lineage>
</organism>
<proteinExistence type="predicted"/>
<reference evidence="2" key="1">
    <citation type="journal article" date="2011" name="Nat. Biotechnol.">
        <title>The genomic sequence of the Chinese hamster ovary (CHO)-K1 cell line.</title>
        <authorList>
            <person name="Xu X."/>
            <person name="Nagarajan H."/>
            <person name="Lewis N.E."/>
            <person name="Pan S."/>
            <person name="Cai Z."/>
            <person name="Liu X."/>
            <person name="Chen W."/>
            <person name="Xie M."/>
            <person name="Wang W."/>
            <person name="Hammond S."/>
            <person name="Andersen M.R."/>
            <person name="Neff N."/>
            <person name="Passarelli B."/>
            <person name="Koh W."/>
            <person name="Fan H.C."/>
            <person name="Wang J."/>
            <person name="Gui Y."/>
            <person name="Lee K.H."/>
            <person name="Betenbaugh M.J."/>
            <person name="Quake S.R."/>
            <person name="Famili I."/>
            <person name="Palsson B.O."/>
            <person name="Wang J."/>
        </authorList>
    </citation>
    <scope>NUCLEOTIDE SEQUENCE [LARGE SCALE GENOMIC DNA]</scope>
    <source>
        <strain evidence="2">CHO K1 cell line</strain>
    </source>
</reference>
<sequence length="58" mass="6737">MRGRDGRPYYSTLKYEPSLSQSTRAIVLTAKRIDFPRIFTDFPFALCTLSLLHQLLQC</sequence>
<gene>
    <name evidence="1" type="ORF">I79_006765</name>
</gene>
<dbReference type="Proteomes" id="UP000001075">
    <property type="component" value="Unassembled WGS sequence"/>
</dbReference>
<evidence type="ECO:0000313" key="1">
    <source>
        <dbReference type="EMBL" id="EGW04613.1"/>
    </source>
</evidence>
<accession>G3H8Q5</accession>
<dbReference type="EMBL" id="JH000218">
    <property type="protein sequence ID" value="EGW04613.1"/>
    <property type="molecule type" value="Genomic_DNA"/>
</dbReference>